<evidence type="ECO:0000313" key="2">
    <source>
        <dbReference type="EMBL" id="KAL2833329.1"/>
    </source>
</evidence>
<dbReference type="InterPro" id="IPR023214">
    <property type="entry name" value="HAD_sf"/>
</dbReference>
<keyword evidence="1" id="KW-0378">Hydrolase</keyword>
<comment type="caution">
    <text evidence="2">The sequence shown here is derived from an EMBL/GenBank/DDBJ whole genome shotgun (WGS) entry which is preliminary data.</text>
</comment>
<dbReference type="InterPro" id="IPR023198">
    <property type="entry name" value="PGP-like_dom2"/>
</dbReference>
<reference evidence="2 3" key="1">
    <citation type="submission" date="2024-07" db="EMBL/GenBank/DDBJ databases">
        <title>Section-level genome sequencing and comparative genomics of Aspergillus sections Usti and Cavernicolus.</title>
        <authorList>
            <consortium name="Lawrence Berkeley National Laboratory"/>
            <person name="Nybo J.L."/>
            <person name="Vesth T.C."/>
            <person name="Theobald S."/>
            <person name="Frisvad J.C."/>
            <person name="Larsen T.O."/>
            <person name="Kjaerboelling I."/>
            <person name="Rothschild-Mancinelli K."/>
            <person name="Lyhne E.K."/>
            <person name="Kogle M.E."/>
            <person name="Barry K."/>
            <person name="Clum A."/>
            <person name="Na H."/>
            <person name="Ledsgaard L."/>
            <person name="Lin J."/>
            <person name="Lipzen A."/>
            <person name="Kuo A."/>
            <person name="Riley R."/>
            <person name="Mondo S."/>
            <person name="LaButti K."/>
            <person name="Haridas S."/>
            <person name="Pangalinan J."/>
            <person name="Salamov A.A."/>
            <person name="Simmons B.A."/>
            <person name="Magnuson J.K."/>
            <person name="Chen J."/>
            <person name="Drula E."/>
            <person name="Henrissat B."/>
            <person name="Wiebenga A."/>
            <person name="Lubbers R.J."/>
            <person name="Gomes A.C."/>
            <person name="Makela M.R."/>
            <person name="Stajich J."/>
            <person name="Grigoriev I.V."/>
            <person name="Mortensen U.H."/>
            <person name="De vries R.P."/>
            <person name="Baker S.E."/>
            <person name="Andersen M.R."/>
        </authorList>
    </citation>
    <scope>NUCLEOTIDE SEQUENCE [LARGE SCALE GENOMIC DNA]</scope>
    <source>
        <strain evidence="2 3">CBS 600.67</strain>
    </source>
</reference>
<keyword evidence="3" id="KW-1185">Reference proteome</keyword>
<dbReference type="InterPro" id="IPR051540">
    <property type="entry name" value="S-2-haloacid_dehalogenase"/>
</dbReference>
<evidence type="ECO:0000256" key="1">
    <source>
        <dbReference type="ARBA" id="ARBA00022801"/>
    </source>
</evidence>
<evidence type="ECO:0000313" key="3">
    <source>
        <dbReference type="Proteomes" id="UP001610335"/>
    </source>
</evidence>
<dbReference type="PANTHER" id="PTHR43316:SF4">
    <property type="entry name" value="ACID DEHALOGENASE, PUTATIVE (AFU_ORTHOLOGUE AFUA_8G05870)-RELATED"/>
    <property type="match status" value="1"/>
</dbReference>
<name>A0ABR4IZZ9_9EURO</name>
<dbReference type="EMBL" id="JBFXLS010000004">
    <property type="protein sequence ID" value="KAL2833329.1"/>
    <property type="molecule type" value="Genomic_DNA"/>
</dbReference>
<proteinExistence type="predicted"/>
<dbReference type="InterPro" id="IPR036412">
    <property type="entry name" value="HAD-like_sf"/>
</dbReference>
<accession>A0ABR4IZZ9</accession>
<dbReference type="Gene3D" id="1.10.150.240">
    <property type="entry name" value="Putative phosphatase, domain 2"/>
    <property type="match status" value="1"/>
</dbReference>
<sequence length="248" mass="27766">MSTTQNKHVVFDVVGTLISYDAFFTALETRLGSRLKASNIGSRIFGYAWMEAGEKEYTYLSLSANYTPFISVFRSIFYRTLWQAGITSPRTFATDEDREFLISAYRGLTPRPGVRECFERLERGGYKVWCLTAGDVERVNGYLVSGGVEFPKERFVSCDEIGVGKPVASSYQFILDKFPKGEGEGAREMWFAAGHMWDAAGARQCGFKGAWVSFWEKEACLDIFKEMDVIAEDLPALADGIVGFSGKQ</sequence>
<dbReference type="Gene3D" id="3.40.50.1000">
    <property type="entry name" value="HAD superfamily/HAD-like"/>
    <property type="match status" value="1"/>
</dbReference>
<organism evidence="2 3">
    <name type="scientific">Aspergillus cavernicola</name>
    <dbReference type="NCBI Taxonomy" id="176166"/>
    <lineage>
        <taxon>Eukaryota</taxon>
        <taxon>Fungi</taxon>
        <taxon>Dikarya</taxon>
        <taxon>Ascomycota</taxon>
        <taxon>Pezizomycotina</taxon>
        <taxon>Eurotiomycetes</taxon>
        <taxon>Eurotiomycetidae</taxon>
        <taxon>Eurotiales</taxon>
        <taxon>Aspergillaceae</taxon>
        <taxon>Aspergillus</taxon>
        <taxon>Aspergillus subgen. Nidulantes</taxon>
    </lineage>
</organism>
<dbReference type="SUPFAM" id="SSF56784">
    <property type="entry name" value="HAD-like"/>
    <property type="match status" value="1"/>
</dbReference>
<gene>
    <name evidence="2" type="ORF">BDW59DRAFT_180091</name>
</gene>
<dbReference type="Pfam" id="PF00702">
    <property type="entry name" value="Hydrolase"/>
    <property type="match status" value="1"/>
</dbReference>
<dbReference type="PANTHER" id="PTHR43316">
    <property type="entry name" value="HYDROLASE, HALOACID DELAHOGENASE-RELATED"/>
    <property type="match status" value="1"/>
</dbReference>
<dbReference type="Proteomes" id="UP001610335">
    <property type="component" value="Unassembled WGS sequence"/>
</dbReference>
<protein>
    <submittedName>
        <fullName evidence="2">HAD-like protein</fullName>
    </submittedName>
</protein>